<dbReference type="GO" id="GO:0005524">
    <property type="term" value="F:ATP binding"/>
    <property type="evidence" value="ECO:0007669"/>
    <property type="project" value="UniProtKB-KW"/>
</dbReference>
<keyword evidence="8" id="KW-0902">Two-component regulatory system</keyword>
<keyword evidence="9" id="KW-0805">Transcription regulation</keyword>
<dbReference type="Pfam" id="PF25601">
    <property type="entry name" value="AAA_lid_14"/>
    <property type="match status" value="1"/>
</dbReference>
<dbReference type="InterPro" id="IPR011006">
    <property type="entry name" value="CheY-like_superfamily"/>
</dbReference>
<evidence type="ECO:0000259" key="16">
    <source>
        <dbReference type="PROSITE" id="PS50045"/>
    </source>
</evidence>
<dbReference type="SUPFAM" id="SSF52540">
    <property type="entry name" value="P-loop containing nucleoside triphosphate hydrolases"/>
    <property type="match status" value="1"/>
</dbReference>
<dbReference type="GO" id="GO:0005737">
    <property type="term" value="C:cytoplasm"/>
    <property type="evidence" value="ECO:0007669"/>
    <property type="project" value="UniProtKB-SubCell"/>
</dbReference>
<dbReference type="HOGENOM" id="CLU_000445_0_6_0"/>
<feature type="modified residue" description="4-aspartylphosphate" evidence="15">
    <location>
        <position position="50"/>
    </location>
</feature>
<accession>E3H9D8</accession>
<dbReference type="SUPFAM" id="SSF52172">
    <property type="entry name" value="CheY-like"/>
    <property type="match status" value="1"/>
</dbReference>
<evidence type="ECO:0000256" key="13">
    <source>
        <dbReference type="ARBA" id="ARBA00029881"/>
    </source>
</evidence>
<dbReference type="Pfam" id="PF02954">
    <property type="entry name" value="HTH_8"/>
    <property type="match status" value="1"/>
</dbReference>
<dbReference type="eggNOG" id="COG2204">
    <property type="taxonomic scope" value="Bacteria"/>
</dbReference>
<dbReference type="STRING" id="572544.Ilyop_1266"/>
<reference evidence="18 19" key="1">
    <citation type="journal article" date="2010" name="Stand. Genomic Sci.">
        <title>Complete genome sequence of Ilyobacter polytropus type strain (CuHbu1).</title>
        <authorList>
            <person name="Sikorski J."/>
            <person name="Chertkov O."/>
            <person name="Lapidus A."/>
            <person name="Nolan M."/>
            <person name="Lucas S."/>
            <person name="Del Rio T.G."/>
            <person name="Tice H."/>
            <person name="Cheng J.F."/>
            <person name="Tapia R."/>
            <person name="Han C."/>
            <person name="Goodwin L."/>
            <person name="Pitluck S."/>
            <person name="Liolios K."/>
            <person name="Ivanova N."/>
            <person name="Mavromatis K."/>
            <person name="Mikhailova N."/>
            <person name="Pati A."/>
            <person name="Chen A."/>
            <person name="Palaniappan K."/>
            <person name="Land M."/>
            <person name="Hauser L."/>
            <person name="Chang Y.J."/>
            <person name="Jeffries C.D."/>
            <person name="Brambilla E."/>
            <person name="Yasawong M."/>
            <person name="Rohde M."/>
            <person name="Pukall R."/>
            <person name="Spring S."/>
            <person name="Goker M."/>
            <person name="Woyke T."/>
            <person name="Bristow J."/>
            <person name="Eisen J.A."/>
            <person name="Markowitz V."/>
            <person name="Hugenholtz P."/>
            <person name="Kyrpides N.C."/>
            <person name="Klenk H.P."/>
        </authorList>
    </citation>
    <scope>NUCLEOTIDE SEQUENCE [LARGE SCALE GENOMIC DNA]</scope>
    <source>
        <strain evidence="19">ATCC 51220 / DSM 2926 / LMG 16218 / CuHBu1</strain>
    </source>
</reference>
<sequence>MYLNALGILIDEKLKNGIAESIDGSIEFAEGVLRALEMLEEAKYDAVLLDSDTMEKSQLIESIEMISTAQRKIIIMILGERSNLDLVAGSIKAGAYDYILKPVEILKVSRLLEKAVRDHKLKAEKVDKNKDTGDKLIGQTKEIVEVYKMVGKMAASRVPVLVTGEKGTGKKSVAISIHQFSDFSDKPFVSINCTAFQDEFLERKIFGYEKGAFPGAAFDQMGELEKANGGTLYLGNIESLSIDMQSKILGVLQEGEFFRIGGTQLLKTDLRIITASSENIEELIVNGKFIEELYHKLKVLEIDIPPLRDRKDDIPFIIDHYIMDCNEEFGKNVKGVSKPAIKKIMRYDWPGNVSELKNAVRSAVALCRGNSILVEDLPANVIGAKISKRRGDIQDWILADWIEGEVSVLKGNSQKDYYGNVISRVEKELIRQVLEMTSGKKVETAEILGITRNTLRTKMNNYGLE</sequence>
<dbReference type="Gene3D" id="3.40.50.2300">
    <property type="match status" value="1"/>
</dbReference>
<keyword evidence="7" id="KW-0067">ATP-binding</keyword>
<dbReference type="AlphaFoldDB" id="E3H9D8"/>
<keyword evidence="11" id="KW-0010">Activator</keyword>
<dbReference type="InterPro" id="IPR002078">
    <property type="entry name" value="Sigma_54_int"/>
</dbReference>
<keyword evidence="4" id="KW-0678">Repressor</keyword>
<organism evidence="18 19">
    <name type="scientific">Ilyobacter polytropus (strain ATCC 51220 / DSM 2926 / LMG 16218 / CuHBu1)</name>
    <dbReference type="NCBI Taxonomy" id="572544"/>
    <lineage>
        <taxon>Bacteria</taxon>
        <taxon>Fusobacteriati</taxon>
        <taxon>Fusobacteriota</taxon>
        <taxon>Fusobacteriia</taxon>
        <taxon>Fusobacteriales</taxon>
        <taxon>Fusobacteriaceae</taxon>
        <taxon>Ilyobacter</taxon>
    </lineage>
</organism>
<keyword evidence="6" id="KW-0547">Nucleotide-binding</keyword>
<dbReference type="PANTHER" id="PTHR32071:SF95">
    <property type="entry name" value="DNA-BINDING TRANSCRIPTIONAL REGULATOR NTRC"/>
    <property type="match status" value="1"/>
</dbReference>
<dbReference type="Pfam" id="PF00158">
    <property type="entry name" value="Sigma54_activat"/>
    <property type="match status" value="1"/>
</dbReference>
<evidence type="ECO:0000256" key="5">
    <source>
        <dbReference type="ARBA" id="ARBA00022553"/>
    </source>
</evidence>
<dbReference type="Gene3D" id="1.10.8.60">
    <property type="match status" value="1"/>
</dbReference>
<protein>
    <recommendedName>
        <fullName evidence="2">DNA-binding transcriptional regulator NtrC</fullName>
    </recommendedName>
    <alternativeName>
        <fullName evidence="13">Nitrogen regulation protein NR(I)</fullName>
    </alternativeName>
    <alternativeName>
        <fullName evidence="14">Nitrogen regulator I</fullName>
    </alternativeName>
</protein>
<dbReference type="GO" id="GO:0043565">
    <property type="term" value="F:sequence-specific DNA binding"/>
    <property type="evidence" value="ECO:0007669"/>
    <property type="project" value="InterPro"/>
</dbReference>
<evidence type="ECO:0000259" key="17">
    <source>
        <dbReference type="PROSITE" id="PS50110"/>
    </source>
</evidence>
<feature type="domain" description="Response regulatory" evidence="17">
    <location>
        <begin position="1"/>
        <end position="116"/>
    </location>
</feature>
<evidence type="ECO:0000256" key="9">
    <source>
        <dbReference type="ARBA" id="ARBA00023015"/>
    </source>
</evidence>
<dbReference type="PROSITE" id="PS50045">
    <property type="entry name" value="SIGMA54_INTERACT_4"/>
    <property type="match status" value="1"/>
</dbReference>
<keyword evidence="3" id="KW-0963">Cytoplasm</keyword>
<keyword evidence="5 15" id="KW-0597">Phosphoprotein</keyword>
<dbReference type="PROSITE" id="PS50110">
    <property type="entry name" value="RESPONSE_REGULATORY"/>
    <property type="match status" value="1"/>
</dbReference>
<dbReference type="Proteomes" id="UP000006875">
    <property type="component" value="Chromosome"/>
</dbReference>
<evidence type="ECO:0000256" key="8">
    <source>
        <dbReference type="ARBA" id="ARBA00023012"/>
    </source>
</evidence>
<dbReference type="Pfam" id="PF00072">
    <property type="entry name" value="Response_reg"/>
    <property type="match status" value="1"/>
</dbReference>
<dbReference type="Gene3D" id="1.10.10.60">
    <property type="entry name" value="Homeodomain-like"/>
    <property type="match status" value="1"/>
</dbReference>
<evidence type="ECO:0000256" key="10">
    <source>
        <dbReference type="ARBA" id="ARBA00023125"/>
    </source>
</evidence>
<evidence type="ECO:0000256" key="1">
    <source>
        <dbReference type="ARBA" id="ARBA00004496"/>
    </source>
</evidence>
<dbReference type="SUPFAM" id="SSF46689">
    <property type="entry name" value="Homeodomain-like"/>
    <property type="match status" value="1"/>
</dbReference>
<proteinExistence type="predicted"/>
<evidence type="ECO:0000256" key="11">
    <source>
        <dbReference type="ARBA" id="ARBA00023159"/>
    </source>
</evidence>
<dbReference type="PRINTS" id="PR01590">
    <property type="entry name" value="HTHFIS"/>
</dbReference>
<keyword evidence="10" id="KW-0238">DNA-binding</keyword>
<keyword evidence="19" id="KW-1185">Reference proteome</keyword>
<dbReference type="CDD" id="cd00156">
    <property type="entry name" value="REC"/>
    <property type="match status" value="1"/>
</dbReference>
<dbReference type="InterPro" id="IPR009057">
    <property type="entry name" value="Homeodomain-like_sf"/>
</dbReference>
<dbReference type="Gene3D" id="3.40.50.300">
    <property type="entry name" value="P-loop containing nucleotide triphosphate hydrolases"/>
    <property type="match status" value="1"/>
</dbReference>
<evidence type="ECO:0000256" key="4">
    <source>
        <dbReference type="ARBA" id="ARBA00022491"/>
    </source>
</evidence>
<evidence type="ECO:0000256" key="6">
    <source>
        <dbReference type="ARBA" id="ARBA00022741"/>
    </source>
</evidence>
<dbReference type="CDD" id="cd00009">
    <property type="entry name" value="AAA"/>
    <property type="match status" value="1"/>
</dbReference>
<evidence type="ECO:0000256" key="2">
    <source>
        <dbReference type="ARBA" id="ARBA00019059"/>
    </source>
</evidence>
<gene>
    <name evidence="18" type="ordered locus">Ilyop_1266</name>
</gene>
<evidence type="ECO:0000256" key="7">
    <source>
        <dbReference type="ARBA" id="ARBA00022840"/>
    </source>
</evidence>
<dbReference type="KEGG" id="ipo:Ilyop_1266"/>
<evidence type="ECO:0000313" key="19">
    <source>
        <dbReference type="Proteomes" id="UP000006875"/>
    </source>
</evidence>
<dbReference type="InterPro" id="IPR001789">
    <property type="entry name" value="Sig_transdc_resp-reg_receiver"/>
</dbReference>
<evidence type="ECO:0000256" key="14">
    <source>
        <dbReference type="ARBA" id="ARBA00031910"/>
    </source>
</evidence>
<dbReference type="FunFam" id="3.40.50.300:FF:000006">
    <property type="entry name" value="DNA-binding transcriptional regulator NtrC"/>
    <property type="match status" value="1"/>
</dbReference>
<dbReference type="PANTHER" id="PTHR32071">
    <property type="entry name" value="TRANSCRIPTIONAL REGULATORY PROTEIN"/>
    <property type="match status" value="1"/>
</dbReference>
<dbReference type="InterPro" id="IPR027417">
    <property type="entry name" value="P-loop_NTPase"/>
</dbReference>
<dbReference type="GO" id="GO:0006355">
    <property type="term" value="P:regulation of DNA-templated transcription"/>
    <property type="evidence" value="ECO:0007669"/>
    <property type="project" value="InterPro"/>
</dbReference>
<name>E3H9D8_ILYPC</name>
<dbReference type="InterPro" id="IPR002197">
    <property type="entry name" value="HTH_Fis"/>
</dbReference>
<keyword evidence="12" id="KW-0804">Transcription</keyword>
<evidence type="ECO:0000256" key="15">
    <source>
        <dbReference type="PROSITE-ProRule" id="PRU00169"/>
    </source>
</evidence>
<evidence type="ECO:0000256" key="12">
    <source>
        <dbReference type="ARBA" id="ARBA00023163"/>
    </source>
</evidence>
<evidence type="ECO:0000313" key="18">
    <source>
        <dbReference type="EMBL" id="ADO83047.1"/>
    </source>
</evidence>
<evidence type="ECO:0000256" key="3">
    <source>
        <dbReference type="ARBA" id="ARBA00022490"/>
    </source>
</evidence>
<dbReference type="GO" id="GO:0000160">
    <property type="term" value="P:phosphorelay signal transduction system"/>
    <property type="evidence" value="ECO:0007669"/>
    <property type="project" value="UniProtKB-KW"/>
</dbReference>
<dbReference type="InterPro" id="IPR058031">
    <property type="entry name" value="AAA_lid_NorR"/>
</dbReference>
<comment type="subcellular location">
    <subcellularLocation>
        <location evidence="1">Cytoplasm</location>
    </subcellularLocation>
</comment>
<dbReference type="EMBL" id="CP002281">
    <property type="protein sequence ID" value="ADO83047.1"/>
    <property type="molecule type" value="Genomic_DNA"/>
</dbReference>
<feature type="domain" description="Sigma-54 factor interaction" evidence="16">
    <location>
        <begin position="136"/>
        <end position="365"/>
    </location>
</feature>